<evidence type="ECO:0000259" key="6">
    <source>
        <dbReference type="PROSITE" id="PS51671"/>
    </source>
</evidence>
<dbReference type="Gene3D" id="3.30.70.260">
    <property type="match status" value="1"/>
</dbReference>
<dbReference type="GO" id="GO:0016301">
    <property type="term" value="F:kinase activity"/>
    <property type="evidence" value="ECO:0007669"/>
    <property type="project" value="UniProtKB-KW"/>
</dbReference>
<dbReference type="GO" id="GO:0015970">
    <property type="term" value="P:guanosine tetraphosphate biosynthetic process"/>
    <property type="evidence" value="ECO:0007669"/>
    <property type="project" value="UniProtKB-UniPathway"/>
</dbReference>
<dbReference type="PROSITE" id="PS51671">
    <property type="entry name" value="ACT"/>
    <property type="match status" value="1"/>
</dbReference>
<gene>
    <name evidence="9" type="primary">relA</name>
    <name evidence="9" type="ORF">CLLI_25200</name>
</gene>
<feature type="region of interest" description="Disordered" evidence="5">
    <location>
        <begin position="565"/>
        <end position="587"/>
    </location>
</feature>
<dbReference type="SUPFAM" id="SSF109604">
    <property type="entry name" value="HD-domain/PDEase-like"/>
    <property type="match status" value="1"/>
</dbReference>
<organism evidence="9 10">
    <name type="scientific">Clostridium liquoris</name>
    <dbReference type="NCBI Taxonomy" id="1289519"/>
    <lineage>
        <taxon>Bacteria</taxon>
        <taxon>Bacillati</taxon>
        <taxon>Bacillota</taxon>
        <taxon>Clostridia</taxon>
        <taxon>Eubacteriales</taxon>
        <taxon>Clostridiaceae</taxon>
        <taxon>Clostridium</taxon>
    </lineage>
</organism>
<evidence type="ECO:0000256" key="1">
    <source>
        <dbReference type="ARBA" id="ARBA00004976"/>
    </source>
</evidence>
<dbReference type="GO" id="GO:0005886">
    <property type="term" value="C:plasma membrane"/>
    <property type="evidence" value="ECO:0007669"/>
    <property type="project" value="TreeGrafter"/>
</dbReference>
<evidence type="ECO:0000256" key="3">
    <source>
        <dbReference type="ARBA" id="ARBA00048244"/>
    </source>
</evidence>
<reference evidence="9 10" key="1">
    <citation type="submission" date="2018-03" db="EMBL/GenBank/DDBJ databases">
        <title>Genome sequence of Clostridium liquoris DSM 100320.</title>
        <authorList>
            <person name="Poehlein A."/>
            <person name="Daniel R."/>
        </authorList>
    </citation>
    <scope>NUCLEOTIDE SEQUENCE [LARGE SCALE GENOMIC DNA]</scope>
    <source>
        <strain evidence="9 10">DSM 100320</strain>
    </source>
</reference>
<evidence type="ECO:0000256" key="5">
    <source>
        <dbReference type="SAM" id="MobiDB-lite"/>
    </source>
</evidence>
<dbReference type="PROSITE" id="PS51880">
    <property type="entry name" value="TGS"/>
    <property type="match status" value="1"/>
</dbReference>
<evidence type="ECO:0000256" key="4">
    <source>
        <dbReference type="RuleBase" id="RU003847"/>
    </source>
</evidence>
<comment type="caution">
    <text evidence="9">The sequence shown here is derived from an EMBL/GenBank/DDBJ whole genome shotgun (WGS) entry which is preliminary data.</text>
</comment>
<comment type="pathway">
    <text evidence="1">Purine metabolism; ppGpp biosynthesis; ppGpp from GTP: step 1/2.</text>
</comment>
<dbReference type="Pfam" id="PF02824">
    <property type="entry name" value="TGS"/>
    <property type="match status" value="1"/>
</dbReference>
<dbReference type="AlphaFoldDB" id="A0A2T0B1L3"/>
<dbReference type="GO" id="GO:0008728">
    <property type="term" value="F:GTP diphosphokinase activity"/>
    <property type="evidence" value="ECO:0007669"/>
    <property type="project" value="UniProtKB-EC"/>
</dbReference>
<dbReference type="CDD" id="cd04876">
    <property type="entry name" value="ACT_RelA-SpoT"/>
    <property type="match status" value="1"/>
</dbReference>
<dbReference type="CDD" id="cd01668">
    <property type="entry name" value="TGS_RSH"/>
    <property type="match status" value="1"/>
</dbReference>
<dbReference type="FunFam" id="3.30.460.10:FF:000001">
    <property type="entry name" value="GTP pyrophosphokinase RelA"/>
    <property type="match status" value="1"/>
</dbReference>
<dbReference type="PANTHER" id="PTHR21262">
    <property type="entry name" value="GUANOSINE-3',5'-BIS DIPHOSPHATE 3'-PYROPHOSPHOHYDROLASE"/>
    <property type="match status" value="1"/>
</dbReference>
<dbReference type="SUPFAM" id="SSF81271">
    <property type="entry name" value="TGS-like"/>
    <property type="match status" value="1"/>
</dbReference>
<dbReference type="InterPro" id="IPR002912">
    <property type="entry name" value="ACT_dom"/>
</dbReference>
<feature type="domain" description="HD" evidence="7">
    <location>
        <begin position="43"/>
        <end position="142"/>
    </location>
</feature>
<feature type="domain" description="TGS" evidence="8">
    <location>
        <begin position="383"/>
        <end position="444"/>
    </location>
</feature>
<proteinExistence type="inferred from homology"/>
<dbReference type="Gene3D" id="3.10.20.30">
    <property type="match status" value="1"/>
</dbReference>
<dbReference type="RefSeq" id="WP_106064552.1">
    <property type="nucleotide sequence ID" value="NZ_PVXO01000066.1"/>
</dbReference>
<name>A0A2T0B1L3_9CLOT</name>
<dbReference type="Gene3D" id="3.30.460.10">
    <property type="entry name" value="Beta Polymerase, domain 2"/>
    <property type="match status" value="1"/>
</dbReference>
<keyword evidence="9" id="KW-0418">Kinase</keyword>
<dbReference type="InterPro" id="IPR045865">
    <property type="entry name" value="ACT-like_dom_sf"/>
</dbReference>
<dbReference type="InterPro" id="IPR003607">
    <property type="entry name" value="HD/PDEase_dom"/>
</dbReference>
<dbReference type="Pfam" id="PF13328">
    <property type="entry name" value="HD_4"/>
    <property type="match status" value="1"/>
</dbReference>
<evidence type="ECO:0000259" key="7">
    <source>
        <dbReference type="PROSITE" id="PS51831"/>
    </source>
</evidence>
<dbReference type="InterPro" id="IPR007685">
    <property type="entry name" value="RelA_SpoT"/>
</dbReference>
<dbReference type="InterPro" id="IPR006674">
    <property type="entry name" value="HD_domain"/>
</dbReference>
<accession>A0A2T0B1L3</accession>
<dbReference type="InterPro" id="IPR043519">
    <property type="entry name" value="NT_sf"/>
</dbReference>
<dbReference type="UniPathway" id="UPA00908">
    <property type="reaction ID" value="UER00884"/>
</dbReference>
<dbReference type="SUPFAM" id="SSF81301">
    <property type="entry name" value="Nucleotidyltransferase"/>
    <property type="match status" value="1"/>
</dbReference>
<keyword evidence="9" id="KW-0808">Transferase</keyword>
<comment type="catalytic activity">
    <reaction evidence="3">
        <text>GTP + ATP = guanosine 3'-diphosphate 5'-triphosphate + AMP</text>
        <dbReference type="Rhea" id="RHEA:22088"/>
        <dbReference type="ChEBI" id="CHEBI:30616"/>
        <dbReference type="ChEBI" id="CHEBI:37565"/>
        <dbReference type="ChEBI" id="CHEBI:142410"/>
        <dbReference type="ChEBI" id="CHEBI:456215"/>
        <dbReference type="EC" id="2.7.6.5"/>
    </reaction>
</comment>
<dbReference type="Pfam" id="PF04607">
    <property type="entry name" value="RelA_SpoT"/>
    <property type="match status" value="1"/>
</dbReference>
<dbReference type="CDD" id="cd00077">
    <property type="entry name" value="HDc"/>
    <property type="match status" value="1"/>
</dbReference>
<evidence type="ECO:0000259" key="8">
    <source>
        <dbReference type="PROSITE" id="PS51880"/>
    </source>
</evidence>
<dbReference type="SMART" id="SM00471">
    <property type="entry name" value="HDc"/>
    <property type="match status" value="1"/>
</dbReference>
<dbReference type="InterPro" id="IPR004095">
    <property type="entry name" value="TGS"/>
</dbReference>
<dbReference type="InterPro" id="IPR012675">
    <property type="entry name" value="Beta-grasp_dom_sf"/>
</dbReference>
<dbReference type="OrthoDB" id="9805041at2"/>
<evidence type="ECO:0000256" key="2">
    <source>
        <dbReference type="ARBA" id="ARBA00013251"/>
    </source>
</evidence>
<dbReference type="InterPro" id="IPR045600">
    <property type="entry name" value="RelA/SpoT_AH_RIS"/>
</dbReference>
<sequence length="733" mass="83649">MLENLMDKINKNCNNVDKELVQKAYNFAYNAHKDQKRESGEPYIIHPLEVACILADMGMDTSTIVAGLLHDVIEDTCYNYEDIKKEFGSEVAELVQGVTKLGKIQYKTKEEQQADNVRKMLLAMAKDVRVILIKLADRLHNMRTLKYMPVEKQKEKAKETLDIYAPLAHRLGISKIKWELEDLSFRYIHQNEYYDLVKMIAEKRVERENYIQMIIKQLKESLQKAGIESDIDGRPKHFYSIYRKMVNKNKTLDQIFDLTAVRILVDTVKDCYAALGIVHTMYKPIPGRFKDYIAMPKPNMYQSLHSTVIGPQGKPFEIQIRTFEMHKTAEYGIAAHWKYKEGKSTENNMDLKMTWLREMLEWQRETSDATEFMEGFKIDLFSDEVFVFTPKGVVINLPSDSTPIDFAYKIHTDIGNRCIGGKVNNKMVPLDYHLKTGEIVEIITSPTAKGPNIDWINIVKSNQAKSKIKAWFKKAKREENTSKGKDLLEKEAKKQGYNFGEIAKGEILNGLLKKYNFNSIEDLYASVGVGDLISSNIVTKIREQYENGNKIPLSAQDIINNANSKSIKQNENKNGNKNGKKKNSSPGVIVKGASNVLVRFSKCCNPVPGDEIIGYITKGRGVSIHRKDCKNVSLLMENAENKIVEVSWGTENSGAYIAEIQLKAEDRDGLLAEIMDIITQTKTNLYSINAKTTKGKNALINIKLKIHNVEHLKDLMKRMKKLNGVSEVYRTKN</sequence>
<dbReference type="InterPro" id="IPR012676">
    <property type="entry name" value="TGS-like"/>
</dbReference>
<comment type="function">
    <text evidence="4">In eubacteria ppGpp (guanosine 3'-diphosphate 5'-diphosphate) is a mediator of the stringent response that coordinates a variety of cellular activities in response to changes in nutritional abundance.</text>
</comment>
<dbReference type="Gene3D" id="1.10.3210.10">
    <property type="entry name" value="Hypothetical protein af1432"/>
    <property type="match status" value="1"/>
</dbReference>
<dbReference type="CDD" id="cd05399">
    <property type="entry name" value="NT_Rel-Spo_like"/>
    <property type="match status" value="1"/>
</dbReference>
<dbReference type="NCBIfam" id="TIGR00691">
    <property type="entry name" value="spoT_relA"/>
    <property type="match status" value="1"/>
</dbReference>
<dbReference type="FunFam" id="1.10.3210.10:FF:000001">
    <property type="entry name" value="GTP pyrophosphokinase RelA"/>
    <property type="match status" value="1"/>
</dbReference>
<dbReference type="InterPro" id="IPR004811">
    <property type="entry name" value="RelA/Spo_fam"/>
</dbReference>
<evidence type="ECO:0000313" key="10">
    <source>
        <dbReference type="Proteomes" id="UP000239706"/>
    </source>
</evidence>
<dbReference type="Proteomes" id="UP000239706">
    <property type="component" value="Unassembled WGS sequence"/>
</dbReference>
<comment type="similarity">
    <text evidence="4">Belongs to the relA/spoT family.</text>
</comment>
<dbReference type="FunFam" id="3.10.20.30:FF:000002">
    <property type="entry name" value="GTP pyrophosphokinase (RelA/SpoT)"/>
    <property type="match status" value="1"/>
</dbReference>
<evidence type="ECO:0000313" key="9">
    <source>
        <dbReference type="EMBL" id="PRR77347.1"/>
    </source>
</evidence>
<protein>
    <recommendedName>
        <fullName evidence="2">GTP diphosphokinase</fullName>
        <ecNumber evidence="2">2.7.6.5</ecNumber>
    </recommendedName>
</protein>
<feature type="domain" description="ACT" evidence="6">
    <location>
        <begin position="659"/>
        <end position="733"/>
    </location>
</feature>
<dbReference type="EC" id="2.7.6.5" evidence="2"/>
<dbReference type="EMBL" id="PVXO01000066">
    <property type="protein sequence ID" value="PRR77347.1"/>
    <property type="molecule type" value="Genomic_DNA"/>
</dbReference>
<dbReference type="SUPFAM" id="SSF55021">
    <property type="entry name" value="ACT-like"/>
    <property type="match status" value="1"/>
</dbReference>
<dbReference type="Pfam" id="PF19296">
    <property type="entry name" value="RelA_AH_RIS"/>
    <property type="match status" value="1"/>
</dbReference>
<dbReference type="Pfam" id="PF13291">
    <property type="entry name" value="ACT_4"/>
    <property type="match status" value="1"/>
</dbReference>
<dbReference type="InterPro" id="IPR033655">
    <property type="entry name" value="TGS_RelA/SpoT"/>
</dbReference>
<dbReference type="PROSITE" id="PS51831">
    <property type="entry name" value="HD"/>
    <property type="match status" value="1"/>
</dbReference>
<dbReference type="SMART" id="SM00954">
    <property type="entry name" value="RelA_SpoT"/>
    <property type="match status" value="1"/>
</dbReference>
<keyword evidence="10" id="KW-1185">Reference proteome</keyword>
<dbReference type="PANTHER" id="PTHR21262:SF31">
    <property type="entry name" value="GTP PYROPHOSPHOKINASE"/>
    <property type="match status" value="1"/>
</dbReference>